<evidence type="ECO:0000256" key="4">
    <source>
        <dbReference type="ARBA" id="ARBA00022692"/>
    </source>
</evidence>
<name>A0A0E3NCJ1_METTT</name>
<dbReference type="GO" id="GO:0016020">
    <property type="term" value="C:membrane"/>
    <property type="evidence" value="ECO:0007669"/>
    <property type="project" value="UniProtKB-SubCell"/>
</dbReference>
<evidence type="ECO:0000313" key="9">
    <source>
        <dbReference type="EMBL" id="AKB12576.1"/>
    </source>
</evidence>
<comment type="subcellular location">
    <subcellularLocation>
        <location evidence="1">Membrane</location>
        <topology evidence="1">Multi-pass membrane protein</topology>
    </subcellularLocation>
</comment>
<dbReference type="Gene3D" id="1.20.1530.20">
    <property type="match status" value="1"/>
</dbReference>
<reference evidence="9 10" key="1">
    <citation type="submission" date="2014-07" db="EMBL/GenBank/DDBJ databases">
        <title>Methanogenic archaea and the global carbon cycle.</title>
        <authorList>
            <person name="Henriksen J.R."/>
            <person name="Luke J."/>
            <person name="Reinhart S."/>
            <person name="Benedict M.N."/>
            <person name="Youngblut N.D."/>
            <person name="Metcalf M.E."/>
            <person name="Whitaker R.J."/>
            <person name="Metcalf W.W."/>
        </authorList>
    </citation>
    <scope>NUCLEOTIDE SEQUENCE [LARGE SCALE GENOMIC DNA]</scope>
    <source>
        <strain evidence="10">ATCC 43570 / DSM 1825 / OCM 12 / VKM B-1830 / TM-1</strain>
    </source>
</reference>
<feature type="transmembrane region" description="Helical" evidence="7">
    <location>
        <begin position="182"/>
        <end position="202"/>
    </location>
</feature>
<keyword evidence="6 7" id="KW-0472">Membrane</keyword>
<dbReference type="Pfam" id="PF00999">
    <property type="entry name" value="Na_H_Exchanger"/>
    <property type="match status" value="1"/>
</dbReference>
<dbReference type="GO" id="GO:0015297">
    <property type="term" value="F:antiporter activity"/>
    <property type="evidence" value="ECO:0007669"/>
    <property type="project" value="InterPro"/>
</dbReference>
<feature type="transmembrane region" description="Helical" evidence="7">
    <location>
        <begin position="116"/>
        <end position="135"/>
    </location>
</feature>
<dbReference type="InterPro" id="IPR038770">
    <property type="entry name" value="Na+/solute_symporter_sf"/>
</dbReference>
<dbReference type="STRING" id="523844.MSTHT_0818"/>
<feature type="transmembrane region" description="Helical" evidence="7">
    <location>
        <begin position="92"/>
        <end position="110"/>
    </location>
</feature>
<accession>A0A0E3NCJ1</accession>
<evidence type="ECO:0000256" key="5">
    <source>
        <dbReference type="ARBA" id="ARBA00022989"/>
    </source>
</evidence>
<dbReference type="HOGENOM" id="CLU_115253_0_0_2"/>
<dbReference type="RefSeq" id="WP_269429863.1">
    <property type="nucleotide sequence ID" value="NZ_CP009501.1"/>
</dbReference>
<evidence type="ECO:0000256" key="3">
    <source>
        <dbReference type="ARBA" id="ARBA00022448"/>
    </source>
</evidence>
<dbReference type="GeneID" id="77144890"/>
<dbReference type="PANTHER" id="PTHR42751:SF3">
    <property type="entry name" value="SODIUM_GLUTAMATE SYMPORTER"/>
    <property type="match status" value="1"/>
</dbReference>
<comment type="similarity">
    <text evidence="2">Belongs to the monovalent cation:proton antiporter 2 (CPA2) transporter (TC 2.A.37) family.</text>
</comment>
<dbReference type="PANTHER" id="PTHR42751">
    <property type="entry name" value="SODIUM/HYDROGEN EXCHANGER FAMILY/TRKA DOMAIN PROTEIN"/>
    <property type="match status" value="1"/>
</dbReference>
<dbReference type="AlphaFoldDB" id="A0A0E3NCJ1"/>
<evidence type="ECO:0000313" key="10">
    <source>
        <dbReference type="Proteomes" id="UP000066529"/>
    </source>
</evidence>
<proteinExistence type="inferred from homology"/>
<evidence type="ECO:0000256" key="6">
    <source>
        <dbReference type="ARBA" id="ARBA00023136"/>
    </source>
</evidence>
<gene>
    <name evidence="9" type="ORF">MSTHT_0818</name>
</gene>
<feature type="transmembrane region" description="Helical" evidence="7">
    <location>
        <begin position="31"/>
        <end position="49"/>
    </location>
</feature>
<keyword evidence="5 7" id="KW-1133">Transmembrane helix</keyword>
<dbReference type="InterPro" id="IPR006153">
    <property type="entry name" value="Cation/H_exchanger_TM"/>
</dbReference>
<keyword evidence="3" id="KW-0813">Transport</keyword>
<organism evidence="9 10">
    <name type="scientific">Methanosarcina thermophila (strain ATCC 43570 / DSM 1825 / OCM 12 / VKM B-1830 / TM-1)</name>
    <dbReference type="NCBI Taxonomy" id="523844"/>
    <lineage>
        <taxon>Archaea</taxon>
        <taxon>Methanobacteriati</taxon>
        <taxon>Methanobacteriota</taxon>
        <taxon>Stenosarchaea group</taxon>
        <taxon>Methanomicrobia</taxon>
        <taxon>Methanosarcinales</taxon>
        <taxon>Methanosarcinaceae</taxon>
        <taxon>Methanosarcina</taxon>
    </lineage>
</organism>
<evidence type="ECO:0000256" key="1">
    <source>
        <dbReference type="ARBA" id="ARBA00004141"/>
    </source>
</evidence>
<dbReference type="Proteomes" id="UP000066529">
    <property type="component" value="Chromosome"/>
</dbReference>
<feature type="transmembrane region" description="Helical" evidence="7">
    <location>
        <begin position="6"/>
        <end position="24"/>
    </location>
</feature>
<dbReference type="GO" id="GO:1902600">
    <property type="term" value="P:proton transmembrane transport"/>
    <property type="evidence" value="ECO:0007669"/>
    <property type="project" value="InterPro"/>
</dbReference>
<feature type="transmembrane region" description="Helical" evidence="7">
    <location>
        <begin position="61"/>
        <end position="80"/>
    </location>
</feature>
<dbReference type="PATRIC" id="fig|523844.20.peg.1058"/>
<feature type="domain" description="Cation/H+ exchanger transmembrane" evidence="8">
    <location>
        <begin position="18"/>
        <end position="205"/>
    </location>
</feature>
<evidence type="ECO:0000256" key="7">
    <source>
        <dbReference type="SAM" id="Phobius"/>
    </source>
</evidence>
<feature type="transmembrane region" description="Helical" evidence="7">
    <location>
        <begin position="147"/>
        <end position="170"/>
    </location>
</feature>
<evidence type="ECO:0000256" key="2">
    <source>
        <dbReference type="ARBA" id="ARBA00005551"/>
    </source>
</evidence>
<dbReference type="EMBL" id="CP009501">
    <property type="protein sequence ID" value="AKB12576.1"/>
    <property type="molecule type" value="Genomic_DNA"/>
</dbReference>
<evidence type="ECO:0000259" key="8">
    <source>
        <dbReference type="Pfam" id="PF00999"/>
    </source>
</evidence>
<keyword evidence="4 7" id="KW-0812">Transmembrane</keyword>
<sequence>MITSLLAHIDVLLGFGILILTIFYRFDFPPVLGYLVTGMLIGPYGIGIINGGEIVDLNSELGVIFLLFTIGVDLSLGELWKMRRDVLLGGTLHLLFTTALIFVVCSALGFSPATSVFLGLLISLSSTAIVIKIFQDRNEVNTAHGKTSLAILIFQDLAIVPLMLITPILAGNSVSFDGALPGMLLKGSLIILVFILSDKFLFPWIF</sequence>
<dbReference type="KEGG" id="mthr:MSTHT_0818"/>
<protein>
    <submittedName>
        <fullName evidence="9">Kef-type transport system 2 (Probable substrate potassium), subunit 1</fullName>
    </submittedName>
</protein>